<dbReference type="CDD" id="cd17548">
    <property type="entry name" value="REC_DivK-like"/>
    <property type="match status" value="1"/>
</dbReference>
<dbReference type="PROSITE" id="PS50110">
    <property type="entry name" value="RESPONSE_REGULATORY"/>
    <property type="match status" value="1"/>
</dbReference>
<dbReference type="InterPro" id="IPR011006">
    <property type="entry name" value="CheY-like_superfamily"/>
</dbReference>
<evidence type="ECO:0000313" key="5">
    <source>
        <dbReference type="EMBL" id="MDC8758551.1"/>
    </source>
</evidence>
<feature type="modified residue" description="4-aspartylphosphate" evidence="3">
    <location>
        <position position="52"/>
    </location>
</feature>
<dbReference type="Gene3D" id="3.40.50.2300">
    <property type="match status" value="1"/>
</dbReference>
<dbReference type="RefSeq" id="WP_273671233.1">
    <property type="nucleotide sequence ID" value="NZ_JAQQXR010000004.1"/>
</dbReference>
<reference evidence="5 6" key="1">
    <citation type="submission" date="2022-10" db="EMBL/GenBank/DDBJ databases">
        <title>Janthinobacterium sp. hw3 Genome sequencing.</title>
        <authorList>
            <person name="Park S."/>
        </authorList>
    </citation>
    <scope>NUCLEOTIDE SEQUENCE [LARGE SCALE GENOMIC DNA]</scope>
    <source>
        <strain evidence="6">hw3</strain>
    </source>
</reference>
<gene>
    <name evidence="5" type="ORF">OIK44_13295</name>
</gene>
<dbReference type="Pfam" id="PF00072">
    <property type="entry name" value="Response_reg"/>
    <property type="match status" value="1"/>
</dbReference>
<feature type="domain" description="Response regulatory" evidence="4">
    <location>
        <begin position="3"/>
        <end position="119"/>
    </location>
</feature>
<evidence type="ECO:0000256" key="2">
    <source>
        <dbReference type="ARBA" id="ARBA00023012"/>
    </source>
</evidence>
<dbReference type="EMBL" id="JAQQXR010000004">
    <property type="protein sequence ID" value="MDC8758551.1"/>
    <property type="molecule type" value="Genomic_DNA"/>
</dbReference>
<evidence type="ECO:0000256" key="3">
    <source>
        <dbReference type="PROSITE-ProRule" id="PRU00169"/>
    </source>
</evidence>
<keyword evidence="2" id="KW-0902">Two-component regulatory system</keyword>
<comment type="caution">
    <text evidence="5">The sequence shown here is derived from an EMBL/GenBank/DDBJ whole genome shotgun (WGS) entry which is preliminary data.</text>
</comment>
<accession>A0ABT5K0N1</accession>
<dbReference type="Proteomes" id="UP001221208">
    <property type="component" value="Unassembled WGS sequence"/>
</dbReference>
<keyword evidence="1 3" id="KW-0597">Phosphoprotein</keyword>
<proteinExistence type="predicted"/>
<name>A0ABT5K0N1_9BURK</name>
<evidence type="ECO:0000256" key="1">
    <source>
        <dbReference type="ARBA" id="ARBA00022553"/>
    </source>
</evidence>
<dbReference type="SMART" id="SM00448">
    <property type="entry name" value="REC"/>
    <property type="match status" value="1"/>
</dbReference>
<dbReference type="PANTHER" id="PTHR45339">
    <property type="entry name" value="HYBRID SIGNAL TRANSDUCTION HISTIDINE KINASE J"/>
    <property type="match status" value="1"/>
</dbReference>
<dbReference type="PANTHER" id="PTHR45339:SF1">
    <property type="entry name" value="HYBRID SIGNAL TRANSDUCTION HISTIDINE KINASE J"/>
    <property type="match status" value="1"/>
</dbReference>
<dbReference type="SUPFAM" id="SSF52172">
    <property type="entry name" value="CheY-like"/>
    <property type="match status" value="1"/>
</dbReference>
<protein>
    <submittedName>
        <fullName evidence="5">Response regulator</fullName>
    </submittedName>
</protein>
<organism evidence="5 6">
    <name type="scientific">Janthinobacterium fluminis</name>
    <dbReference type="NCBI Taxonomy" id="2987524"/>
    <lineage>
        <taxon>Bacteria</taxon>
        <taxon>Pseudomonadati</taxon>
        <taxon>Pseudomonadota</taxon>
        <taxon>Betaproteobacteria</taxon>
        <taxon>Burkholderiales</taxon>
        <taxon>Oxalobacteraceae</taxon>
        <taxon>Janthinobacterium</taxon>
    </lineage>
</organism>
<sequence length="126" mass="13819">MARILIVEDSPANMMLVETLLESCGHTLFQAERAPQALDIARREQLDLILMDIQLPGMDGIEATRILKADPRTSGVPVVALTAFAMKGDRERLLQAGCDGYIEKPINYIDFLAEVAAIIERADPAP</sequence>
<evidence type="ECO:0000313" key="6">
    <source>
        <dbReference type="Proteomes" id="UP001221208"/>
    </source>
</evidence>
<dbReference type="InterPro" id="IPR001789">
    <property type="entry name" value="Sig_transdc_resp-reg_receiver"/>
</dbReference>
<keyword evidence="6" id="KW-1185">Reference proteome</keyword>
<evidence type="ECO:0000259" key="4">
    <source>
        <dbReference type="PROSITE" id="PS50110"/>
    </source>
</evidence>